<evidence type="ECO:0000313" key="2">
    <source>
        <dbReference type="EMBL" id="KAH3694783.1"/>
    </source>
</evidence>
<accession>A0A9D3Y6I2</accession>
<name>A0A9D3Y6I2_DREPO</name>
<reference evidence="2" key="1">
    <citation type="journal article" date="2019" name="bioRxiv">
        <title>The Genome of the Zebra Mussel, Dreissena polymorpha: A Resource for Invasive Species Research.</title>
        <authorList>
            <person name="McCartney M.A."/>
            <person name="Auch B."/>
            <person name="Kono T."/>
            <person name="Mallez S."/>
            <person name="Zhang Y."/>
            <person name="Obille A."/>
            <person name="Becker A."/>
            <person name="Abrahante J.E."/>
            <person name="Garbe J."/>
            <person name="Badalamenti J.P."/>
            <person name="Herman A."/>
            <person name="Mangelson H."/>
            <person name="Liachko I."/>
            <person name="Sullivan S."/>
            <person name="Sone E.D."/>
            <person name="Koren S."/>
            <person name="Silverstein K.A.T."/>
            <person name="Beckman K.B."/>
            <person name="Gohl D.M."/>
        </authorList>
    </citation>
    <scope>NUCLEOTIDE SEQUENCE</scope>
    <source>
        <strain evidence="2">Duluth1</strain>
        <tissue evidence="2">Whole animal</tissue>
    </source>
</reference>
<gene>
    <name evidence="2" type="ORF">DPMN_082224</name>
</gene>
<evidence type="ECO:0000313" key="3">
    <source>
        <dbReference type="Proteomes" id="UP000828390"/>
    </source>
</evidence>
<organism evidence="2 3">
    <name type="scientific">Dreissena polymorpha</name>
    <name type="common">Zebra mussel</name>
    <name type="synonym">Mytilus polymorpha</name>
    <dbReference type="NCBI Taxonomy" id="45954"/>
    <lineage>
        <taxon>Eukaryota</taxon>
        <taxon>Metazoa</taxon>
        <taxon>Spiralia</taxon>
        <taxon>Lophotrochozoa</taxon>
        <taxon>Mollusca</taxon>
        <taxon>Bivalvia</taxon>
        <taxon>Autobranchia</taxon>
        <taxon>Heteroconchia</taxon>
        <taxon>Euheterodonta</taxon>
        <taxon>Imparidentia</taxon>
        <taxon>Neoheterodontei</taxon>
        <taxon>Myida</taxon>
        <taxon>Dreissenoidea</taxon>
        <taxon>Dreissenidae</taxon>
        <taxon>Dreissena</taxon>
    </lineage>
</organism>
<protein>
    <submittedName>
        <fullName evidence="2">Uncharacterized protein</fullName>
    </submittedName>
</protein>
<comment type="caution">
    <text evidence="2">The sequence shown here is derived from an EMBL/GenBank/DDBJ whole genome shotgun (WGS) entry which is preliminary data.</text>
</comment>
<keyword evidence="3" id="KW-1185">Reference proteome</keyword>
<feature type="compositionally biased region" description="Basic and acidic residues" evidence="1">
    <location>
        <begin position="12"/>
        <end position="23"/>
    </location>
</feature>
<feature type="compositionally biased region" description="Pro residues" evidence="1">
    <location>
        <begin position="38"/>
        <end position="47"/>
    </location>
</feature>
<dbReference type="AlphaFoldDB" id="A0A9D3Y6I2"/>
<proteinExistence type="predicted"/>
<sequence>MPRKRASISGRLDTRASHIDDPSLIRVPGARGQKGFPPGTPPPPHPSTTPKLTIFL</sequence>
<feature type="region of interest" description="Disordered" evidence="1">
    <location>
        <begin position="1"/>
        <end position="56"/>
    </location>
</feature>
<dbReference type="EMBL" id="JAIWYP010000016">
    <property type="protein sequence ID" value="KAH3694783.1"/>
    <property type="molecule type" value="Genomic_DNA"/>
</dbReference>
<dbReference type="Proteomes" id="UP000828390">
    <property type="component" value="Unassembled WGS sequence"/>
</dbReference>
<reference evidence="2" key="2">
    <citation type="submission" date="2020-11" db="EMBL/GenBank/DDBJ databases">
        <authorList>
            <person name="McCartney M.A."/>
            <person name="Auch B."/>
            <person name="Kono T."/>
            <person name="Mallez S."/>
            <person name="Becker A."/>
            <person name="Gohl D.M."/>
            <person name="Silverstein K.A.T."/>
            <person name="Koren S."/>
            <person name="Bechman K.B."/>
            <person name="Herman A."/>
            <person name="Abrahante J.E."/>
            <person name="Garbe J."/>
        </authorList>
    </citation>
    <scope>NUCLEOTIDE SEQUENCE</scope>
    <source>
        <strain evidence="2">Duluth1</strain>
        <tissue evidence="2">Whole animal</tissue>
    </source>
</reference>
<evidence type="ECO:0000256" key="1">
    <source>
        <dbReference type="SAM" id="MobiDB-lite"/>
    </source>
</evidence>